<gene>
    <name evidence="4" type="ORF">IV203_025698</name>
</gene>
<dbReference type="Proteomes" id="UP000693970">
    <property type="component" value="Unassembled WGS sequence"/>
</dbReference>
<comment type="caution">
    <text evidence="4">The sequence shown here is derived from an EMBL/GenBank/DDBJ whole genome shotgun (WGS) entry which is preliminary data.</text>
</comment>
<keyword evidence="5" id="KW-1185">Reference proteome</keyword>
<evidence type="ECO:0000313" key="5">
    <source>
        <dbReference type="Proteomes" id="UP000693970"/>
    </source>
</evidence>
<name>A0A9K3LH86_9STRA</name>
<keyword evidence="2" id="KW-1133">Transmembrane helix</keyword>
<feature type="region of interest" description="Disordered" evidence="1">
    <location>
        <begin position="27"/>
        <end position="48"/>
    </location>
</feature>
<dbReference type="OrthoDB" id="1461976at2759"/>
<reference evidence="4" key="1">
    <citation type="journal article" date="2021" name="Sci. Rep.">
        <title>Diploid genomic architecture of Nitzschia inconspicua, an elite biomass production diatom.</title>
        <authorList>
            <person name="Oliver A."/>
            <person name="Podell S."/>
            <person name="Pinowska A."/>
            <person name="Traller J.C."/>
            <person name="Smith S.R."/>
            <person name="McClure R."/>
            <person name="Beliaev A."/>
            <person name="Bohutskyi P."/>
            <person name="Hill E.A."/>
            <person name="Rabines A."/>
            <person name="Zheng H."/>
            <person name="Allen L.Z."/>
            <person name="Kuo A."/>
            <person name="Grigoriev I.V."/>
            <person name="Allen A.E."/>
            <person name="Hazlebeck D."/>
            <person name="Allen E.E."/>
        </authorList>
    </citation>
    <scope>NUCLEOTIDE SEQUENCE</scope>
    <source>
        <strain evidence="4">Hildebrandi</strain>
    </source>
</reference>
<dbReference type="CDD" id="cd03507">
    <property type="entry name" value="Delta12-FADS-like"/>
    <property type="match status" value="1"/>
</dbReference>
<feature type="domain" description="Fatty acid desaturase" evidence="3">
    <location>
        <begin position="183"/>
        <end position="469"/>
    </location>
</feature>
<feature type="transmembrane region" description="Helical" evidence="2">
    <location>
        <begin position="6"/>
        <end position="24"/>
    </location>
</feature>
<sequence length="507" mass="55617">MKVSSLALSVVVCSSVGIGSVAAFQQPSRRSSSSVSGKAVNVPPPRTSIKSLVDGAPLRAIAMDPLSEILFGGRKKQSNPFAPSDNKNNESDENNDENDDGYKIDMTGIALSGLNGQALKWTNDDFPEARQLRAVIPADCFEPDTATSLGYLSVSVVGTALCTALGVSLLNVLPPENLLTLPFWLAYSAVTGTVAMGLWVLAHECGHGAFSKNKTIQDTVGYCLHSLFLVPYYSWQRSHAVHHQYTNHMELGETHVPEPLEKDGGSVGLRYTFLKQFGSTTGMRLWGALQSFLHLIVGWPAYLLIGATGGLDRGMTNHYWPDPLTTPNQPKKELFPGNWKEKVFKSDVGVAAVASAAIAWAVCNGLPQMMALYGGPLIVVNAWLVLYTWLQHTDVDVPHFSQDNHSFVKGALHTIDRPYDKLDPWGVIDFLHHKIGTTHVAHHFDSTIPHYKAQRATDAIKESFPQMYLYDPTPIPQALWRVAKGCASVEKRDGMWVWNNEGVEELL</sequence>
<dbReference type="PANTHER" id="PTHR32100">
    <property type="entry name" value="OMEGA-6 FATTY ACID DESATURASE, CHLOROPLASTIC"/>
    <property type="match status" value="1"/>
</dbReference>
<dbReference type="InterPro" id="IPR012171">
    <property type="entry name" value="Fatty_acid_desaturase"/>
</dbReference>
<feature type="transmembrane region" description="Helical" evidence="2">
    <location>
        <begin position="370"/>
        <end position="390"/>
    </location>
</feature>
<feature type="transmembrane region" description="Helical" evidence="2">
    <location>
        <begin position="149"/>
        <end position="172"/>
    </location>
</feature>
<proteinExistence type="predicted"/>
<feature type="transmembrane region" description="Helical" evidence="2">
    <location>
        <begin position="285"/>
        <end position="305"/>
    </location>
</feature>
<organism evidence="4 5">
    <name type="scientific">Nitzschia inconspicua</name>
    <dbReference type="NCBI Taxonomy" id="303405"/>
    <lineage>
        <taxon>Eukaryota</taxon>
        <taxon>Sar</taxon>
        <taxon>Stramenopiles</taxon>
        <taxon>Ochrophyta</taxon>
        <taxon>Bacillariophyta</taxon>
        <taxon>Bacillariophyceae</taxon>
        <taxon>Bacillariophycidae</taxon>
        <taxon>Bacillariales</taxon>
        <taxon>Bacillariaceae</taxon>
        <taxon>Nitzschia</taxon>
    </lineage>
</organism>
<feature type="transmembrane region" description="Helical" evidence="2">
    <location>
        <begin position="343"/>
        <end position="363"/>
    </location>
</feature>
<dbReference type="InterPro" id="IPR005804">
    <property type="entry name" value="FA_desaturase_dom"/>
</dbReference>
<feature type="region of interest" description="Disordered" evidence="1">
    <location>
        <begin position="74"/>
        <end position="102"/>
    </location>
</feature>
<accession>A0A9K3LH86</accession>
<evidence type="ECO:0000256" key="2">
    <source>
        <dbReference type="SAM" id="Phobius"/>
    </source>
</evidence>
<protein>
    <submittedName>
        <fullName evidence="4">Fatty acid desaturase, type 2</fullName>
    </submittedName>
</protein>
<dbReference type="GO" id="GO:0016491">
    <property type="term" value="F:oxidoreductase activity"/>
    <property type="evidence" value="ECO:0007669"/>
    <property type="project" value="InterPro"/>
</dbReference>
<dbReference type="AlphaFoldDB" id="A0A9K3LH86"/>
<feature type="transmembrane region" description="Helical" evidence="2">
    <location>
        <begin position="184"/>
        <end position="202"/>
    </location>
</feature>
<evidence type="ECO:0000259" key="3">
    <source>
        <dbReference type="Pfam" id="PF00487"/>
    </source>
</evidence>
<evidence type="ECO:0000256" key="1">
    <source>
        <dbReference type="SAM" id="MobiDB-lite"/>
    </source>
</evidence>
<keyword evidence="2" id="KW-0472">Membrane</keyword>
<evidence type="ECO:0000313" key="4">
    <source>
        <dbReference type="EMBL" id="KAG7362032.1"/>
    </source>
</evidence>
<dbReference type="EMBL" id="JAGRRH010000012">
    <property type="protein sequence ID" value="KAG7362032.1"/>
    <property type="molecule type" value="Genomic_DNA"/>
</dbReference>
<dbReference type="GO" id="GO:0006629">
    <property type="term" value="P:lipid metabolic process"/>
    <property type="evidence" value="ECO:0007669"/>
    <property type="project" value="InterPro"/>
</dbReference>
<keyword evidence="2" id="KW-0812">Transmembrane</keyword>
<dbReference type="Pfam" id="PF00487">
    <property type="entry name" value="FA_desaturase"/>
    <property type="match status" value="1"/>
</dbReference>
<reference evidence="4" key="2">
    <citation type="submission" date="2021-04" db="EMBL/GenBank/DDBJ databases">
        <authorList>
            <person name="Podell S."/>
        </authorList>
    </citation>
    <scope>NUCLEOTIDE SEQUENCE</scope>
    <source>
        <strain evidence="4">Hildebrandi</strain>
    </source>
</reference>